<dbReference type="EMBL" id="VOGC01000002">
    <property type="protein sequence ID" value="MQN00610.1"/>
    <property type="molecule type" value="Genomic_DNA"/>
</dbReference>
<keyword evidence="2" id="KW-1185">Reference proteome</keyword>
<sequence>MFLFCGRRSDRMKALLYEGNGWLMCYKRFTNGSCNGPVLQPKQSDLARQ</sequence>
<evidence type="ECO:0000313" key="2">
    <source>
        <dbReference type="Proteomes" id="UP000460257"/>
    </source>
</evidence>
<protein>
    <submittedName>
        <fullName evidence="1">Transposase</fullName>
    </submittedName>
</protein>
<proteinExistence type="predicted"/>
<organism evidence="1 2">
    <name type="scientific">Candidatus Weimeria bifida</name>
    <dbReference type="NCBI Taxonomy" id="2599074"/>
    <lineage>
        <taxon>Bacteria</taxon>
        <taxon>Bacillati</taxon>
        <taxon>Bacillota</taxon>
        <taxon>Clostridia</taxon>
        <taxon>Lachnospirales</taxon>
        <taxon>Lachnospiraceae</taxon>
        <taxon>Candidatus Weimeria</taxon>
    </lineage>
</organism>
<dbReference type="InterPro" id="IPR008878">
    <property type="entry name" value="Transposase_IS66_Orf2"/>
</dbReference>
<dbReference type="Pfam" id="PF05717">
    <property type="entry name" value="TnpB_IS66"/>
    <property type="match status" value="1"/>
</dbReference>
<name>A0A6N7IX92_9FIRM</name>
<evidence type="ECO:0000313" key="1">
    <source>
        <dbReference type="EMBL" id="MQN00610.1"/>
    </source>
</evidence>
<dbReference type="AlphaFoldDB" id="A0A6N7IX92"/>
<comment type="caution">
    <text evidence="1">The sequence shown here is derived from an EMBL/GenBank/DDBJ whole genome shotgun (WGS) entry which is preliminary data.</text>
</comment>
<reference evidence="1" key="1">
    <citation type="journal article" date="2020" name="Appl. Environ. Microbiol.">
        <title>Medium-Chain Fatty Acid Synthesis by 'Candidatus Weimeria bifida' gen. nov., sp. nov., and 'Candidatus Pseudoramibacter fermentans' sp. nov.</title>
        <authorList>
            <person name="Scarborough M.J."/>
            <person name="Myers K.S."/>
            <person name="Donohue T.J."/>
            <person name="Noguera D.R."/>
        </authorList>
    </citation>
    <scope>NUCLEOTIDE SEQUENCE</scope>
    <source>
        <strain evidence="1">LCO1.1</strain>
    </source>
</reference>
<accession>A0A6N7IX92</accession>
<dbReference type="Proteomes" id="UP000460257">
    <property type="component" value="Unassembled WGS sequence"/>
</dbReference>
<gene>
    <name evidence="1" type="ORF">FRC54_01225</name>
</gene>